<dbReference type="PANTHER" id="PTHR43861">
    <property type="entry name" value="TRANS-ACONITATE 2-METHYLTRANSFERASE-RELATED"/>
    <property type="match status" value="1"/>
</dbReference>
<dbReference type="InterPro" id="IPR013216">
    <property type="entry name" value="Methyltransf_11"/>
</dbReference>
<reference evidence="2 3" key="1">
    <citation type="submission" date="2016-07" db="EMBL/GenBank/DDBJ databases">
        <title>Draft genome of Scalindua rubra, obtained from a brine-seawater interface in the Red Sea, sheds light on salt adaptation in anammox bacteria.</title>
        <authorList>
            <person name="Speth D.R."/>
            <person name="Lagkouvardos I."/>
            <person name="Wang Y."/>
            <person name="Qian P.-Y."/>
            <person name="Dutilh B.E."/>
            <person name="Jetten M.S."/>
        </authorList>
    </citation>
    <scope>NUCLEOTIDE SEQUENCE [LARGE SCALE GENOMIC DNA]</scope>
    <source>
        <strain evidence="2">BSI-1</strain>
    </source>
</reference>
<dbReference type="Gene3D" id="3.40.50.150">
    <property type="entry name" value="Vaccinia Virus protein VP39"/>
    <property type="match status" value="1"/>
</dbReference>
<dbReference type="AlphaFoldDB" id="A0A1E3X6M8"/>
<protein>
    <submittedName>
        <fullName evidence="2">Two-component response regulator</fullName>
    </submittedName>
</protein>
<name>A0A1E3X6M8_9BACT</name>
<organism evidence="2 3">
    <name type="scientific">Candidatus Scalindua rubra</name>
    <dbReference type="NCBI Taxonomy" id="1872076"/>
    <lineage>
        <taxon>Bacteria</taxon>
        <taxon>Pseudomonadati</taxon>
        <taxon>Planctomycetota</taxon>
        <taxon>Candidatus Brocadiia</taxon>
        <taxon>Candidatus Brocadiales</taxon>
        <taxon>Candidatus Scalinduaceae</taxon>
        <taxon>Candidatus Scalindua</taxon>
    </lineage>
</organism>
<evidence type="ECO:0000259" key="1">
    <source>
        <dbReference type="Pfam" id="PF08241"/>
    </source>
</evidence>
<evidence type="ECO:0000313" key="2">
    <source>
        <dbReference type="EMBL" id="ODS31306.1"/>
    </source>
</evidence>
<dbReference type="Proteomes" id="UP000094056">
    <property type="component" value="Unassembled WGS sequence"/>
</dbReference>
<dbReference type="GO" id="GO:0008757">
    <property type="term" value="F:S-adenosylmethionine-dependent methyltransferase activity"/>
    <property type="evidence" value="ECO:0007669"/>
    <property type="project" value="InterPro"/>
</dbReference>
<sequence>MAIRLYQACTLMNGKTKFTYEQYWNERISRPKDNEVREKTTNEIFDTASSALKRGDRILDAGCGNGYFSLYIKDKFRKIYGAEIAKEAANIAQKQGTVLSIMDLNLSLSYKDSTFDAVACLEVLEHSLDPVYLLDEIYRIFGLMDN</sequence>
<dbReference type="SUPFAM" id="SSF53335">
    <property type="entry name" value="S-adenosyl-L-methionine-dependent methyltransferases"/>
    <property type="match status" value="1"/>
</dbReference>
<comment type="caution">
    <text evidence="2">The sequence shown here is derived from an EMBL/GenBank/DDBJ whole genome shotgun (WGS) entry which is preliminary data.</text>
</comment>
<dbReference type="PANTHER" id="PTHR43861:SF6">
    <property type="entry name" value="METHYLTRANSFERASE TYPE 11"/>
    <property type="match status" value="1"/>
</dbReference>
<dbReference type="Pfam" id="PF08241">
    <property type="entry name" value="Methyltransf_11"/>
    <property type="match status" value="1"/>
</dbReference>
<dbReference type="CDD" id="cd02440">
    <property type="entry name" value="AdoMet_MTases"/>
    <property type="match status" value="1"/>
</dbReference>
<feature type="domain" description="Methyltransferase type 11" evidence="1">
    <location>
        <begin position="59"/>
        <end position="140"/>
    </location>
</feature>
<evidence type="ECO:0000313" key="3">
    <source>
        <dbReference type="Proteomes" id="UP000094056"/>
    </source>
</evidence>
<accession>A0A1E3X6M8</accession>
<gene>
    <name evidence="2" type="ORF">SCARUB_03568</name>
</gene>
<proteinExistence type="predicted"/>
<dbReference type="InterPro" id="IPR029063">
    <property type="entry name" value="SAM-dependent_MTases_sf"/>
</dbReference>
<dbReference type="EMBL" id="MAYW01000127">
    <property type="protein sequence ID" value="ODS31306.1"/>
    <property type="molecule type" value="Genomic_DNA"/>
</dbReference>